<dbReference type="AlphaFoldDB" id="A0AAN6N237"/>
<dbReference type="InterPro" id="IPR036291">
    <property type="entry name" value="NAD(P)-bd_dom_sf"/>
</dbReference>
<evidence type="ECO:0000256" key="1">
    <source>
        <dbReference type="ARBA" id="ARBA00023002"/>
    </source>
</evidence>
<dbReference type="EMBL" id="MU853856">
    <property type="protein sequence ID" value="KAK3937365.1"/>
    <property type="molecule type" value="Genomic_DNA"/>
</dbReference>
<organism evidence="2 3">
    <name type="scientific">Diplogelasinospora grovesii</name>
    <dbReference type="NCBI Taxonomy" id="303347"/>
    <lineage>
        <taxon>Eukaryota</taxon>
        <taxon>Fungi</taxon>
        <taxon>Dikarya</taxon>
        <taxon>Ascomycota</taxon>
        <taxon>Pezizomycotina</taxon>
        <taxon>Sordariomycetes</taxon>
        <taxon>Sordariomycetidae</taxon>
        <taxon>Sordariales</taxon>
        <taxon>Diplogelasinosporaceae</taxon>
        <taxon>Diplogelasinospora</taxon>
    </lineage>
</organism>
<dbReference type="PRINTS" id="PR00081">
    <property type="entry name" value="GDHRDH"/>
</dbReference>
<keyword evidence="3" id="KW-1185">Reference proteome</keyword>
<dbReference type="PANTHER" id="PTHR43157">
    <property type="entry name" value="PHOSPHATIDYLINOSITOL-GLYCAN BIOSYNTHESIS CLASS F PROTEIN-RELATED"/>
    <property type="match status" value="1"/>
</dbReference>
<dbReference type="InterPro" id="IPR002347">
    <property type="entry name" value="SDR_fam"/>
</dbReference>
<accession>A0AAN6N237</accession>
<sequence length="343" mass="37550">MTSHAEFGEKTPGSEVAEVFGDHIRGRTILITGVSPRGIGATTALAFASQQPGLLILASRTRSKVEEVTKQIRSKHPDARVEIVSLDLGSQQKIREAVKEVERLTDRLDILVNNAGLVVTSRQQTPEGIEMQFGTNHIGPFLFTNLLLPLLRNAAGRSPLPAGGGATRVVTVSSGGHRLSPIRFSDYNFEGKTEVPPEEDHFKPLPGAFGNFTTDGYNGIITYCQSKTANILFTLYLQKHLPRLGITPYVIHPGTIETELSRDQDAELTAQFYKTGLYWKTVDEGCSTTLVAALDPALNEVKGLYLSDCQFTDPYAHANDPVAAERLWKLSEELVGEKFTLEA</sequence>
<proteinExistence type="predicted"/>
<dbReference type="Pfam" id="PF00106">
    <property type="entry name" value="adh_short"/>
    <property type="match status" value="1"/>
</dbReference>
<dbReference type="Gene3D" id="3.40.50.720">
    <property type="entry name" value="NAD(P)-binding Rossmann-like Domain"/>
    <property type="match status" value="1"/>
</dbReference>
<keyword evidence="1" id="KW-0560">Oxidoreductase</keyword>
<dbReference type="SUPFAM" id="SSF51735">
    <property type="entry name" value="NAD(P)-binding Rossmann-fold domains"/>
    <property type="match status" value="1"/>
</dbReference>
<protein>
    <submittedName>
        <fullName evidence="2">Short-chain dehydrogenase</fullName>
    </submittedName>
</protein>
<name>A0AAN6N237_9PEZI</name>
<comment type="caution">
    <text evidence="2">The sequence shown here is derived from an EMBL/GenBank/DDBJ whole genome shotgun (WGS) entry which is preliminary data.</text>
</comment>
<dbReference type="GO" id="GO:0016491">
    <property type="term" value="F:oxidoreductase activity"/>
    <property type="evidence" value="ECO:0007669"/>
    <property type="project" value="UniProtKB-KW"/>
</dbReference>
<reference evidence="3" key="1">
    <citation type="journal article" date="2023" name="Mol. Phylogenet. Evol.">
        <title>Genome-scale phylogeny and comparative genomics of the fungal order Sordariales.</title>
        <authorList>
            <person name="Hensen N."/>
            <person name="Bonometti L."/>
            <person name="Westerberg I."/>
            <person name="Brannstrom I.O."/>
            <person name="Guillou S."/>
            <person name="Cros-Aarteil S."/>
            <person name="Calhoun S."/>
            <person name="Haridas S."/>
            <person name="Kuo A."/>
            <person name="Mondo S."/>
            <person name="Pangilinan J."/>
            <person name="Riley R."/>
            <person name="LaButti K."/>
            <person name="Andreopoulos B."/>
            <person name="Lipzen A."/>
            <person name="Chen C."/>
            <person name="Yan M."/>
            <person name="Daum C."/>
            <person name="Ng V."/>
            <person name="Clum A."/>
            <person name="Steindorff A."/>
            <person name="Ohm R.A."/>
            <person name="Martin F."/>
            <person name="Silar P."/>
            <person name="Natvig D.O."/>
            <person name="Lalanne C."/>
            <person name="Gautier V."/>
            <person name="Ament-Velasquez S.L."/>
            <person name="Kruys A."/>
            <person name="Hutchinson M.I."/>
            <person name="Powell A.J."/>
            <person name="Barry K."/>
            <person name="Miller A.N."/>
            <person name="Grigoriev I.V."/>
            <person name="Debuchy R."/>
            <person name="Gladieux P."/>
            <person name="Hiltunen Thoren M."/>
            <person name="Johannesson H."/>
        </authorList>
    </citation>
    <scope>NUCLEOTIDE SEQUENCE [LARGE SCALE GENOMIC DNA]</scope>
    <source>
        <strain evidence="3">CBS 340.73</strain>
    </source>
</reference>
<dbReference type="PANTHER" id="PTHR43157:SF31">
    <property type="entry name" value="PHOSPHATIDYLINOSITOL-GLYCAN BIOSYNTHESIS CLASS F PROTEIN"/>
    <property type="match status" value="1"/>
</dbReference>
<evidence type="ECO:0000313" key="2">
    <source>
        <dbReference type="EMBL" id="KAK3937365.1"/>
    </source>
</evidence>
<gene>
    <name evidence="2" type="ORF">QBC46DRAFT_392902</name>
</gene>
<dbReference type="Proteomes" id="UP001303473">
    <property type="component" value="Unassembled WGS sequence"/>
</dbReference>
<evidence type="ECO:0000313" key="3">
    <source>
        <dbReference type="Proteomes" id="UP001303473"/>
    </source>
</evidence>